<feature type="site" description="Transition state stabilizer" evidence="11">
    <location>
        <position position="149"/>
    </location>
</feature>
<keyword evidence="4 10" id="KW-0479">Metal-binding</keyword>
<accession>A0AA88NGL3</accession>
<dbReference type="SUPFAM" id="SSF56219">
    <property type="entry name" value="DNase I-like"/>
    <property type="match status" value="1"/>
</dbReference>
<feature type="site" description="Interaction with DNA substrate" evidence="11">
    <location>
        <position position="231"/>
    </location>
</feature>
<feature type="binding site" evidence="10">
    <location>
        <position position="231"/>
    </location>
    <ligand>
        <name>Mg(2+)</name>
        <dbReference type="ChEBI" id="CHEBI:18420"/>
        <label>1</label>
    </ligand>
</feature>
<feature type="site" description="Important for catalytic activity" evidence="11">
    <location>
        <position position="206"/>
    </location>
</feature>
<dbReference type="Proteomes" id="UP001187315">
    <property type="component" value="Unassembled WGS sequence"/>
</dbReference>
<evidence type="ECO:0000313" key="14">
    <source>
        <dbReference type="Proteomes" id="UP001187315"/>
    </source>
</evidence>
<evidence type="ECO:0000256" key="4">
    <source>
        <dbReference type="ARBA" id="ARBA00022723"/>
    </source>
</evidence>
<keyword evidence="7 10" id="KW-0460">Magnesium</keyword>
<evidence type="ECO:0000256" key="6">
    <source>
        <dbReference type="ARBA" id="ARBA00022801"/>
    </source>
</evidence>
<dbReference type="CDD" id="cd09076">
    <property type="entry name" value="L1-EN"/>
    <property type="match status" value="1"/>
</dbReference>
<evidence type="ECO:0000259" key="12">
    <source>
        <dbReference type="Pfam" id="PF03372"/>
    </source>
</evidence>
<gene>
    <name evidence="13" type="ORF">Q7C36_007044</name>
</gene>
<evidence type="ECO:0000256" key="5">
    <source>
        <dbReference type="ARBA" id="ARBA00022763"/>
    </source>
</evidence>
<dbReference type="PANTHER" id="PTHR22748">
    <property type="entry name" value="AP ENDONUCLEASE"/>
    <property type="match status" value="1"/>
</dbReference>
<evidence type="ECO:0000256" key="3">
    <source>
        <dbReference type="ARBA" id="ARBA00012115"/>
    </source>
</evidence>
<feature type="binding site" evidence="10">
    <location>
        <position position="15"/>
    </location>
    <ligand>
        <name>Mg(2+)</name>
        <dbReference type="ChEBI" id="CHEBI:18420"/>
        <label>1</label>
    </ligand>
</feature>
<dbReference type="PANTHER" id="PTHR22748:SF26">
    <property type="entry name" value="ENDONUCLEASE_EXONUCLEASE_PHOSPHATASE DOMAIN-CONTAINING PROTEIN"/>
    <property type="match status" value="1"/>
</dbReference>
<keyword evidence="14" id="KW-1185">Reference proteome</keyword>
<feature type="active site" description="Proton acceptor" evidence="9">
    <location>
        <position position="231"/>
    </location>
</feature>
<dbReference type="InterPro" id="IPR004808">
    <property type="entry name" value="AP_endonuc_1"/>
</dbReference>
<dbReference type="InterPro" id="IPR005135">
    <property type="entry name" value="Endo/exonuclease/phosphatase"/>
</dbReference>
<dbReference type="GO" id="GO:0005634">
    <property type="term" value="C:nucleus"/>
    <property type="evidence" value="ECO:0007669"/>
    <property type="project" value="TreeGrafter"/>
</dbReference>
<dbReference type="GO" id="GO:0003906">
    <property type="term" value="F:DNA-(apurinic or apyrimidinic site) endonuclease activity"/>
    <property type="evidence" value="ECO:0007669"/>
    <property type="project" value="TreeGrafter"/>
</dbReference>
<protein>
    <recommendedName>
        <fullName evidence="3">exodeoxyribonuclease III</fullName>
        <ecNumber evidence="3">3.1.11.2</ecNumber>
    </recommendedName>
</protein>
<organism evidence="13 14">
    <name type="scientific">Tachysurus vachellii</name>
    <name type="common">Darkbarbel catfish</name>
    <name type="synonym">Pelteobagrus vachellii</name>
    <dbReference type="NCBI Taxonomy" id="175792"/>
    <lineage>
        <taxon>Eukaryota</taxon>
        <taxon>Metazoa</taxon>
        <taxon>Chordata</taxon>
        <taxon>Craniata</taxon>
        <taxon>Vertebrata</taxon>
        <taxon>Euteleostomi</taxon>
        <taxon>Actinopterygii</taxon>
        <taxon>Neopterygii</taxon>
        <taxon>Teleostei</taxon>
        <taxon>Ostariophysi</taxon>
        <taxon>Siluriformes</taxon>
        <taxon>Bagridae</taxon>
        <taxon>Tachysurus</taxon>
    </lineage>
</organism>
<reference evidence="13" key="1">
    <citation type="submission" date="2023-08" db="EMBL/GenBank/DDBJ databases">
        <title>Pelteobagrus vachellii genome.</title>
        <authorList>
            <person name="Liu H."/>
        </authorList>
    </citation>
    <scope>NUCLEOTIDE SEQUENCE</scope>
    <source>
        <strain evidence="13">PRFRI_2022a</strain>
        <tissue evidence="13">Muscle</tissue>
    </source>
</reference>
<dbReference type="Gene3D" id="3.60.10.10">
    <property type="entry name" value="Endonuclease/exonuclease/phosphatase"/>
    <property type="match status" value="1"/>
</dbReference>
<evidence type="ECO:0000256" key="7">
    <source>
        <dbReference type="ARBA" id="ARBA00022842"/>
    </source>
</evidence>
<evidence type="ECO:0000256" key="10">
    <source>
        <dbReference type="PIRSR" id="PIRSR604808-2"/>
    </source>
</evidence>
<keyword evidence="8" id="KW-0234">DNA repair</keyword>
<dbReference type="AlphaFoldDB" id="A0AA88NGL3"/>
<keyword evidence="6" id="KW-0378">Hydrolase</keyword>
<feature type="binding site" evidence="10">
    <location>
        <position position="45"/>
    </location>
    <ligand>
        <name>Mg(2+)</name>
        <dbReference type="ChEBI" id="CHEBI:18420"/>
        <label>1</label>
    </ligand>
</feature>
<dbReference type="InterPro" id="IPR036691">
    <property type="entry name" value="Endo/exonu/phosph_ase_sf"/>
</dbReference>
<feature type="active site" evidence="9">
    <location>
        <position position="118"/>
    </location>
</feature>
<evidence type="ECO:0000256" key="8">
    <source>
        <dbReference type="ARBA" id="ARBA00023204"/>
    </source>
</evidence>
<feature type="domain" description="Endonuclease/exonuclease/phosphatase" evidence="12">
    <location>
        <begin position="12"/>
        <end position="231"/>
    </location>
</feature>
<name>A0AA88NGL3_TACVA</name>
<dbReference type="GO" id="GO:0008311">
    <property type="term" value="F:double-stranded DNA 3'-5' DNA exonuclease activity"/>
    <property type="evidence" value="ECO:0007669"/>
    <property type="project" value="UniProtKB-EC"/>
</dbReference>
<dbReference type="GO" id="GO:0008081">
    <property type="term" value="F:phosphoric diester hydrolase activity"/>
    <property type="evidence" value="ECO:0007669"/>
    <property type="project" value="TreeGrafter"/>
</dbReference>
<evidence type="ECO:0000313" key="13">
    <source>
        <dbReference type="EMBL" id="KAK2855175.1"/>
    </source>
</evidence>
<comment type="caution">
    <text evidence="13">The sequence shown here is derived from an EMBL/GenBank/DDBJ whole genome shotgun (WGS) entry which is preliminary data.</text>
</comment>
<dbReference type="EMBL" id="JAVHJS010000006">
    <property type="protein sequence ID" value="KAK2855175.1"/>
    <property type="molecule type" value="Genomic_DNA"/>
</dbReference>
<feature type="binding site" evidence="10">
    <location>
        <position position="149"/>
    </location>
    <ligand>
        <name>Mg(2+)</name>
        <dbReference type="ChEBI" id="CHEBI:18420"/>
        <label>1</label>
    </ligand>
</feature>
<dbReference type="GO" id="GO:0006284">
    <property type="term" value="P:base-excision repair"/>
    <property type="evidence" value="ECO:0007669"/>
    <property type="project" value="TreeGrafter"/>
</dbReference>
<evidence type="ECO:0000256" key="1">
    <source>
        <dbReference type="ARBA" id="ARBA00000493"/>
    </source>
</evidence>
<comment type="cofactor">
    <cofactor evidence="10">
        <name>Mg(2+)</name>
        <dbReference type="ChEBI" id="CHEBI:18420"/>
    </cofactor>
    <cofactor evidence="10">
        <name>Mn(2+)</name>
        <dbReference type="ChEBI" id="CHEBI:29035"/>
    </cofactor>
    <text evidence="10">Probably binds two magnesium or manganese ions per subunit.</text>
</comment>
<feature type="active site" description="Proton donor/acceptor" evidence="9">
    <location>
        <position position="147"/>
    </location>
</feature>
<comment type="similarity">
    <text evidence="2">Belongs to the DNA repair enzymes AP/ExoA family.</text>
</comment>
<keyword evidence="5" id="KW-0227">DNA damage</keyword>
<sequence>MMSQGKTNLRFVTWNTRGIRNPDEKFSQVLQKLSDLQADIVFIQETRVGPKHYQILTEVEDWKVYFTVCRPSSKGVAILIKKTIPFEYICYDKDHCSGGYIVLFCHLYGELYTLVNVYNHKADNNVLGRLKEYLMETAEGVLVVGGDFNTVLHPRFDRSPDSKNSPFRSILENFTVSLHLRDTWSYLYFADEGFTRHQNESHSRLDMFFMHSDTMRRVCDIKVEENEISDHNPVVLELEVQKQTGNNFPKVSLLIEHLAWPTGKPNRISGKIRGAEILSAIKTLSDSEEQRPDQRQVEHYKSHQCPVTEILKIKYNRMLKRNFVSEAFKEYHLSQDRHIFNVEYLILSQILPKRLSAYIYPYTKEKQETNLATFLTMTCDKGVQKIKSSFLDKSLKPESEWKKKLWSSEPPTKFCILEHLLPEDQGSSGELRLLVPDCRLTNAILNLALNKLNYILNEETECRSSVCFQRQALLIHAHQSKQEKVVMLVEKFQEDSGIIFRRKIHTRD</sequence>
<evidence type="ECO:0000256" key="9">
    <source>
        <dbReference type="PIRSR" id="PIRSR604808-1"/>
    </source>
</evidence>
<comment type="catalytic activity">
    <reaction evidence="1">
        <text>Exonucleolytic cleavage in the 3'- to 5'-direction to yield nucleoside 5'-phosphates.</text>
        <dbReference type="EC" id="3.1.11.2"/>
    </reaction>
</comment>
<feature type="binding site" evidence="10">
    <location>
        <position position="230"/>
    </location>
    <ligand>
        <name>Mg(2+)</name>
        <dbReference type="ChEBI" id="CHEBI:18420"/>
        <label>1</label>
    </ligand>
</feature>
<evidence type="ECO:0000256" key="11">
    <source>
        <dbReference type="PIRSR" id="PIRSR604808-3"/>
    </source>
</evidence>
<dbReference type="Pfam" id="PF03372">
    <property type="entry name" value="Exo_endo_phos"/>
    <property type="match status" value="1"/>
</dbReference>
<keyword evidence="10" id="KW-0464">Manganese</keyword>
<dbReference type="EC" id="3.1.11.2" evidence="3"/>
<dbReference type="GO" id="GO:0046872">
    <property type="term" value="F:metal ion binding"/>
    <property type="evidence" value="ECO:0007669"/>
    <property type="project" value="UniProtKB-KW"/>
</dbReference>
<evidence type="ECO:0000256" key="2">
    <source>
        <dbReference type="ARBA" id="ARBA00007092"/>
    </source>
</evidence>
<proteinExistence type="inferred from homology"/>
<feature type="binding site" evidence="10">
    <location>
        <position position="147"/>
    </location>
    <ligand>
        <name>Mg(2+)</name>
        <dbReference type="ChEBI" id="CHEBI:18420"/>
        <label>1</label>
    </ligand>
</feature>